<evidence type="ECO:0000256" key="4">
    <source>
        <dbReference type="ARBA" id="ARBA00022741"/>
    </source>
</evidence>
<accession>I3ZDW4</accession>
<keyword evidence="6 7" id="KW-0418">Kinase</keyword>
<dbReference type="AlphaFoldDB" id="I3ZDW4"/>
<dbReference type="NCBIfam" id="NF003013">
    <property type="entry name" value="PRK03846.1"/>
    <property type="match status" value="1"/>
</dbReference>
<proteinExistence type="inferred from homology"/>
<dbReference type="Proteomes" id="UP000006056">
    <property type="component" value="Chromosome"/>
</dbReference>
<dbReference type="GO" id="GO:0004781">
    <property type="term" value="F:sulfate adenylyltransferase (ATP) activity"/>
    <property type="evidence" value="ECO:0007669"/>
    <property type="project" value="TreeGrafter"/>
</dbReference>
<evidence type="ECO:0000256" key="7">
    <source>
        <dbReference type="RuleBase" id="RU004347"/>
    </source>
</evidence>
<dbReference type="GO" id="GO:0010134">
    <property type="term" value="P:sulfate assimilation via adenylyl sulfate reduction"/>
    <property type="evidence" value="ECO:0007669"/>
    <property type="project" value="TreeGrafter"/>
</dbReference>
<protein>
    <recommendedName>
        <fullName evidence="2 6">Adenylyl-sulfate kinase</fullName>
        <ecNumber evidence="2 6">2.7.1.25</ecNumber>
    </recommendedName>
    <alternativeName>
        <fullName evidence="6">APS kinase</fullName>
    </alternativeName>
    <alternativeName>
        <fullName evidence="6">ATP adenosine-5'-phosphosulfate 3'-phosphotransferase</fullName>
    </alternativeName>
    <alternativeName>
        <fullName evidence="6">Adenosine-5'-phosphosulfate kinase</fullName>
    </alternativeName>
</protein>
<dbReference type="STRING" id="926566.Terro_1112"/>
<evidence type="ECO:0000256" key="6">
    <source>
        <dbReference type="HAMAP-Rule" id="MF_00065"/>
    </source>
</evidence>
<dbReference type="InterPro" id="IPR002891">
    <property type="entry name" value="APS"/>
</dbReference>
<evidence type="ECO:0000256" key="2">
    <source>
        <dbReference type="ARBA" id="ARBA00012121"/>
    </source>
</evidence>
<dbReference type="GO" id="GO:0005524">
    <property type="term" value="F:ATP binding"/>
    <property type="evidence" value="ECO:0007669"/>
    <property type="project" value="UniProtKB-UniRule"/>
</dbReference>
<feature type="active site" description="Phosphoserine intermediate" evidence="6">
    <location>
        <position position="95"/>
    </location>
</feature>
<gene>
    <name evidence="6" type="primary">cysC</name>
    <name evidence="9" type="ordered locus">Terro_1112</name>
</gene>
<dbReference type="Pfam" id="PF01583">
    <property type="entry name" value="APS_kinase"/>
    <property type="match status" value="1"/>
</dbReference>
<comment type="similarity">
    <text evidence="6 7">Belongs to the APS kinase family.</text>
</comment>
<dbReference type="HAMAP" id="MF_00065">
    <property type="entry name" value="Adenylyl_sulf_kinase"/>
    <property type="match status" value="1"/>
</dbReference>
<dbReference type="PANTHER" id="PTHR42700">
    <property type="entry name" value="SULFATE ADENYLYLTRANSFERASE"/>
    <property type="match status" value="1"/>
</dbReference>
<keyword evidence="4 6" id="KW-0547">Nucleotide-binding</keyword>
<dbReference type="NCBIfam" id="TIGR00455">
    <property type="entry name" value="apsK"/>
    <property type="match status" value="1"/>
</dbReference>
<dbReference type="SUPFAM" id="SSF52540">
    <property type="entry name" value="P-loop containing nucleoside triphosphate hydrolases"/>
    <property type="match status" value="1"/>
</dbReference>
<dbReference type="InterPro" id="IPR027417">
    <property type="entry name" value="P-loop_NTPase"/>
</dbReference>
<dbReference type="eggNOG" id="COG0529">
    <property type="taxonomic scope" value="Bacteria"/>
</dbReference>
<dbReference type="KEGG" id="trs:Terro_1112"/>
<keyword evidence="10" id="KW-1185">Reference proteome</keyword>
<keyword evidence="6" id="KW-0597">Phosphoprotein</keyword>
<reference evidence="9 10" key="1">
    <citation type="submission" date="2012-06" db="EMBL/GenBank/DDBJ databases">
        <title>Complete genome of Terriglobus roseus DSM 18391.</title>
        <authorList>
            <consortium name="US DOE Joint Genome Institute (JGI-PGF)"/>
            <person name="Lucas S."/>
            <person name="Copeland A."/>
            <person name="Lapidus A."/>
            <person name="Glavina del Rio T."/>
            <person name="Dalin E."/>
            <person name="Tice H."/>
            <person name="Bruce D."/>
            <person name="Goodwin L."/>
            <person name="Pitluck S."/>
            <person name="Peters L."/>
            <person name="Mikhailova N."/>
            <person name="Munk A.C.C."/>
            <person name="Kyrpides N."/>
            <person name="Mavromatis K."/>
            <person name="Ivanova N."/>
            <person name="Brettin T."/>
            <person name="Detter J.C."/>
            <person name="Han C."/>
            <person name="Larimer F."/>
            <person name="Land M."/>
            <person name="Hauser L."/>
            <person name="Markowitz V."/>
            <person name="Cheng J.-F."/>
            <person name="Hugenholtz P."/>
            <person name="Woyke T."/>
            <person name="Wu D."/>
            <person name="Brambilla E."/>
            <person name="Klenk H.-P."/>
            <person name="Eisen J.A."/>
        </authorList>
    </citation>
    <scope>NUCLEOTIDE SEQUENCE [LARGE SCALE GENOMIC DNA]</scope>
    <source>
        <strain evidence="10">DSM 18391 / NRRL B-41598 / KBS 63</strain>
    </source>
</reference>
<dbReference type="InterPro" id="IPR050512">
    <property type="entry name" value="Sulf_AdTrans/APS_kinase"/>
</dbReference>
<dbReference type="GO" id="GO:0019379">
    <property type="term" value="P:sulfate assimilation, phosphoadenylyl sulfate reduction by phosphoadenylyl-sulfate reductase (thioredoxin)"/>
    <property type="evidence" value="ECO:0007669"/>
    <property type="project" value="TreeGrafter"/>
</dbReference>
<comment type="catalytic activity">
    <reaction evidence="1 6 7">
        <text>adenosine 5'-phosphosulfate + ATP = 3'-phosphoadenylyl sulfate + ADP + H(+)</text>
        <dbReference type="Rhea" id="RHEA:24152"/>
        <dbReference type="ChEBI" id="CHEBI:15378"/>
        <dbReference type="ChEBI" id="CHEBI:30616"/>
        <dbReference type="ChEBI" id="CHEBI:58243"/>
        <dbReference type="ChEBI" id="CHEBI:58339"/>
        <dbReference type="ChEBI" id="CHEBI:456216"/>
        <dbReference type="EC" id="2.7.1.25"/>
    </reaction>
</comment>
<dbReference type="GO" id="GO:0004020">
    <property type="term" value="F:adenylylsulfate kinase activity"/>
    <property type="evidence" value="ECO:0007669"/>
    <property type="project" value="UniProtKB-UniRule"/>
</dbReference>
<evidence type="ECO:0000259" key="8">
    <source>
        <dbReference type="Pfam" id="PF01583"/>
    </source>
</evidence>
<name>I3ZDW4_TERRK</name>
<evidence type="ECO:0000256" key="5">
    <source>
        <dbReference type="ARBA" id="ARBA00022840"/>
    </source>
</evidence>
<dbReference type="RefSeq" id="WP_014785001.1">
    <property type="nucleotide sequence ID" value="NC_018014.1"/>
</dbReference>
<dbReference type="InterPro" id="IPR059117">
    <property type="entry name" value="APS_kinase_dom"/>
</dbReference>
<evidence type="ECO:0000256" key="3">
    <source>
        <dbReference type="ARBA" id="ARBA00022679"/>
    </source>
</evidence>
<dbReference type="GO" id="GO:0070814">
    <property type="term" value="P:hydrogen sulfide biosynthetic process"/>
    <property type="evidence" value="ECO:0007669"/>
    <property type="project" value="UniProtKB-UniRule"/>
</dbReference>
<evidence type="ECO:0000256" key="1">
    <source>
        <dbReference type="ARBA" id="ARBA00001823"/>
    </source>
</evidence>
<dbReference type="PANTHER" id="PTHR42700:SF1">
    <property type="entry name" value="SULFATE ADENYLYLTRANSFERASE"/>
    <property type="match status" value="1"/>
</dbReference>
<comment type="function">
    <text evidence="6 7">Catalyzes the synthesis of activated sulfate.</text>
</comment>
<keyword evidence="5 6" id="KW-0067">ATP-binding</keyword>
<evidence type="ECO:0000313" key="10">
    <source>
        <dbReference type="Proteomes" id="UP000006056"/>
    </source>
</evidence>
<keyword evidence="3 6" id="KW-0808">Transferase</keyword>
<dbReference type="OrthoDB" id="9804504at2"/>
<evidence type="ECO:0000313" key="9">
    <source>
        <dbReference type="EMBL" id="AFL87432.1"/>
    </source>
</evidence>
<feature type="domain" description="APS kinase" evidence="8">
    <location>
        <begin position="16"/>
        <end position="160"/>
    </location>
</feature>
<dbReference type="GO" id="GO:0005737">
    <property type="term" value="C:cytoplasm"/>
    <property type="evidence" value="ECO:0007669"/>
    <property type="project" value="TreeGrafter"/>
</dbReference>
<dbReference type="CDD" id="cd02027">
    <property type="entry name" value="APSK"/>
    <property type="match status" value="1"/>
</dbReference>
<feature type="binding site" evidence="6">
    <location>
        <begin position="21"/>
        <end position="28"/>
    </location>
    <ligand>
        <name>ATP</name>
        <dbReference type="ChEBI" id="CHEBI:30616"/>
    </ligand>
</feature>
<dbReference type="UniPathway" id="UPA00140">
    <property type="reaction ID" value="UER00205"/>
</dbReference>
<dbReference type="Gene3D" id="3.40.50.300">
    <property type="entry name" value="P-loop containing nucleotide triphosphate hydrolases"/>
    <property type="match status" value="1"/>
</dbReference>
<dbReference type="EMBL" id="CP003379">
    <property type="protein sequence ID" value="AFL87432.1"/>
    <property type="molecule type" value="Genomic_DNA"/>
</dbReference>
<sequence length="198" mass="22238">MDATPLPHHTEISAPTIWFTGLSGSGKSTLAAAVAAKMMQSAIQHQVLDADRVRKHLCPDLGFSDEDRHENIRRLVYVAEMLSHHGITTLVAAISPLRRMRELARETLPNFMEVFVDAPLQVCRERDPIGLYRRFHEGAIRNLSGVDSPYETPLEPEVHCHTDRQTIEDSAGQVMKAFMGRYGGMRAWNHLQLSAEGR</sequence>
<dbReference type="EC" id="2.7.1.25" evidence="2 6"/>
<comment type="pathway">
    <text evidence="6 7">Sulfur metabolism; hydrogen sulfide biosynthesis; sulfite from sulfate: step 2/3.</text>
</comment>
<organism evidence="9 10">
    <name type="scientific">Terriglobus roseus (strain DSM 18391 / NRRL B-41598 / KBS 63)</name>
    <dbReference type="NCBI Taxonomy" id="926566"/>
    <lineage>
        <taxon>Bacteria</taxon>
        <taxon>Pseudomonadati</taxon>
        <taxon>Acidobacteriota</taxon>
        <taxon>Terriglobia</taxon>
        <taxon>Terriglobales</taxon>
        <taxon>Acidobacteriaceae</taxon>
        <taxon>Terriglobus</taxon>
    </lineage>
</organism>
<dbReference type="HOGENOM" id="CLU_046932_2_1_0"/>